<protein>
    <recommendedName>
        <fullName evidence="3">Aerotolerance regulator N-terminal domain-containing protein</fullName>
    </recommendedName>
</protein>
<evidence type="ECO:0000256" key="1">
    <source>
        <dbReference type="SAM" id="MobiDB-lite"/>
    </source>
</evidence>
<keyword evidence="5" id="KW-1185">Reference proteome</keyword>
<dbReference type="InterPro" id="IPR011933">
    <property type="entry name" value="Double_TM_dom"/>
</dbReference>
<gene>
    <name evidence="4" type="ORF">EQG79_01765</name>
</gene>
<keyword evidence="2" id="KW-0472">Membrane</keyword>
<dbReference type="EMBL" id="SBLB01000001">
    <property type="protein sequence ID" value="RYC70905.1"/>
    <property type="molecule type" value="Genomic_DNA"/>
</dbReference>
<keyword evidence="2" id="KW-1133">Transmembrane helix</keyword>
<comment type="caution">
    <text evidence="4">The sequence shown here is derived from an EMBL/GenBank/DDBJ whole genome shotgun (WGS) entry which is preliminary data.</text>
</comment>
<evidence type="ECO:0000256" key="2">
    <source>
        <dbReference type="SAM" id="Phobius"/>
    </source>
</evidence>
<sequence length="406" mass="45047">MSFIEPALLWGALAIAIPIAIHFWHQKRGTPLPWAATRWLTERDQQQSRGLRLDNRWLLLVRCLLLLLLAALLAQPLLRGLTTDKTVQRIHLVQPTDRVTTNFRFELAEARRKGEKVYWATRRPELMNEDGTLSDQPTTDGSTRSSGSWSGLTLQTAIDQLPHTNTELHLYLVNDPRLADVPAISVPARYRLHTMVDSSVRPRPFLNLGNSKKLLVNRAGVLTTTAAPDPSLSLQSAPAHSGPLRVLLYYPDKPQRQTVRAALQALTDVYSLGFTIDEKAAPGTVYDWVLTNRSPLRPNPQTLYVVSGVAQTVPADNVVFTNESLTPPASELVASGQLPEWLGDKLVRHLGLLDNRAPLSQSALRALFVPTAKPDPVQQAGLQHALTLLLIVLLILERWIALTKNA</sequence>
<organism evidence="4 5">
    <name type="scientific">Spirosoma sordidisoli</name>
    <dbReference type="NCBI Taxonomy" id="2502893"/>
    <lineage>
        <taxon>Bacteria</taxon>
        <taxon>Pseudomonadati</taxon>
        <taxon>Bacteroidota</taxon>
        <taxon>Cytophagia</taxon>
        <taxon>Cytophagales</taxon>
        <taxon>Cytophagaceae</taxon>
        <taxon>Spirosoma</taxon>
    </lineage>
</organism>
<evidence type="ECO:0000313" key="4">
    <source>
        <dbReference type="EMBL" id="RYC70905.1"/>
    </source>
</evidence>
<feature type="compositionally biased region" description="Polar residues" evidence="1">
    <location>
        <begin position="131"/>
        <end position="148"/>
    </location>
</feature>
<accession>A0A4Q2USY9</accession>
<dbReference type="PANTHER" id="PTHR37464:SF1">
    <property type="entry name" value="BLL2463 PROTEIN"/>
    <property type="match status" value="1"/>
</dbReference>
<evidence type="ECO:0000259" key="3">
    <source>
        <dbReference type="Pfam" id="PF07584"/>
    </source>
</evidence>
<feature type="domain" description="Aerotolerance regulator N-terminal" evidence="3">
    <location>
        <begin position="1"/>
        <end position="76"/>
    </location>
</feature>
<dbReference type="NCBIfam" id="TIGR02226">
    <property type="entry name" value="two_anch"/>
    <property type="match status" value="1"/>
</dbReference>
<feature type="transmembrane region" description="Helical" evidence="2">
    <location>
        <begin position="57"/>
        <end position="78"/>
    </location>
</feature>
<name>A0A4Q2USY9_9BACT</name>
<dbReference type="InterPro" id="IPR024163">
    <property type="entry name" value="Aerotolerance_reg_N"/>
</dbReference>
<dbReference type="AlphaFoldDB" id="A0A4Q2USY9"/>
<feature type="transmembrane region" description="Helical" evidence="2">
    <location>
        <begin position="6"/>
        <end position="24"/>
    </location>
</feature>
<dbReference type="Pfam" id="PF07584">
    <property type="entry name" value="BatA"/>
    <property type="match status" value="1"/>
</dbReference>
<evidence type="ECO:0000313" key="5">
    <source>
        <dbReference type="Proteomes" id="UP000290407"/>
    </source>
</evidence>
<keyword evidence="2" id="KW-0812">Transmembrane</keyword>
<feature type="transmembrane region" description="Helical" evidence="2">
    <location>
        <begin position="381"/>
        <end position="401"/>
    </location>
</feature>
<dbReference type="Proteomes" id="UP000290407">
    <property type="component" value="Unassembled WGS sequence"/>
</dbReference>
<reference evidence="4 5" key="1">
    <citation type="submission" date="2019-01" db="EMBL/GenBank/DDBJ databases">
        <title>Spirosoma flava sp. nov., a propanil-degrading bacterium isolated from herbicide-contaminated soil.</title>
        <authorList>
            <person name="Zhang L."/>
            <person name="Jiang J.-D."/>
        </authorList>
    </citation>
    <scope>NUCLEOTIDE SEQUENCE [LARGE SCALE GENOMIC DNA]</scope>
    <source>
        <strain evidence="4 5">TY50</strain>
    </source>
</reference>
<dbReference type="RefSeq" id="WP_129599490.1">
    <property type="nucleotide sequence ID" value="NZ_SBLB01000001.1"/>
</dbReference>
<dbReference type="PANTHER" id="PTHR37464">
    <property type="entry name" value="BLL2463 PROTEIN"/>
    <property type="match status" value="1"/>
</dbReference>
<feature type="region of interest" description="Disordered" evidence="1">
    <location>
        <begin position="128"/>
        <end position="148"/>
    </location>
</feature>
<proteinExistence type="predicted"/>